<evidence type="ECO:0000313" key="3">
    <source>
        <dbReference type="Proteomes" id="UP001293254"/>
    </source>
</evidence>
<dbReference type="InterPro" id="IPR036047">
    <property type="entry name" value="F-box-like_dom_sf"/>
</dbReference>
<dbReference type="SUPFAM" id="SSF81383">
    <property type="entry name" value="F-box domain"/>
    <property type="match status" value="1"/>
</dbReference>
<proteinExistence type="predicted"/>
<dbReference type="Pfam" id="PF08387">
    <property type="entry name" value="FBD"/>
    <property type="match status" value="1"/>
</dbReference>
<dbReference type="InterPro" id="IPR001810">
    <property type="entry name" value="F-box_dom"/>
</dbReference>
<dbReference type="EMBL" id="JACGWO010000002">
    <property type="protein sequence ID" value="KAK4434303.1"/>
    <property type="molecule type" value="Genomic_DNA"/>
</dbReference>
<protein>
    <submittedName>
        <fullName evidence="2">F-box/FBD/LRR-repeat protein</fullName>
    </submittedName>
</protein>
<reference evidence="2" key="1">
    <citation type="submission" date="2020-06" db="EMBL/GenBank/DDBJ databases">
        <authorList>
            <person name="Li T."/>
            <person name="Hu X."/>
            <person name="Zhang T."/>
            <person name="Song X."/>
            <person name="Zhang H."/>
            <person name="Dai N."/>
            <person name="Sheng W."/>
            <person name="Hou X."/>
            <person name="Wei L."/>
        </authorList>
    </citation>
    <scope>NUCLEOTIDE SEQUENCE</scope>
    <source>
        <strain evidence="2">3651</strain>
        <tissue evidence="2">Leaf</tissue>
    </source>
</reference>
<dbReference type="Proteomes" id="UP001293254">
    <property type="component" value="Unassembled WGS sequence"/>
</dbReference>
<dbReference type="Pfam" id="PF24758">
    <property type="entry name" value="LRR_At5g56370"/>
    <property type="match status" value="1"/>
</dbReference>
<name>A0AAE1YQX7_9LAMI</name>
<dbReference type="InterPro" id="IPR006566">
    <property type="entry name" value="FBD"/>
</dbReference>
<dbReference type="Pfam" id="PF00646">
    <property type="entry name" value="F-box"/>
    <property type="match status" value="1"/>
</dbReference>
<comment type="caution">
    <text evidence="2">The sequence shown here is derived from an EMBL/GenBank/DDBJ whole genome shotgun (WGS) entry which is preliminary data.</text>
</comment>
<dbReference type="SMART" id="SM00579">
    <property type="entry name" value="FBD"/>
    <property type="match status" value="1"/>
</dbReference>
<dbReference type="PANTHER" id="PTHR31639">
    <property type="entry name" value="F-BOX PROTEIN-LIKE"/>
    <property type="match status" value="1"/>
</dbReference>
<dbReference type="PANTHER" id="PTHR31639:SF312">
    <property type="entry name" value="CYCLIN-LIKE F-BOX"/>
    <property type="match status" value="1"/>
</dbReference>
<sequence>MDRTRIKSCVLNDRITNLPCDIIDNILKYLPLRDVVRTSILSRGWRYKWVTIPYLVFDENFQESLPEKCNIESIIYQILLVHKGPIIKFTLMVPDFEIYPAIDHWLHFLSNHHVEEFALWSSDMDQPMPYHLFNFDHLRHLYLIDGEIKLPPAFKGFSGLLRLELQNVYLAPWEFKKLISKCPSLEYMDLDDLDGDTRDLEIDAPNLKSFSFIGRFNSICFKNASHLVKMSIRTSYELEIPDEFETSQEFATFEPYESDRNMIEVLVKLSSLTFEPYESDRNMIEVLVKLSSLESDGGFLQFLATGGVPQKLLTNLNHLTILSLFHIGFESIVEVKCALCLIRSSPNLQRLKITSGTPRKERNVKTTRFLTAQQTCQIPLHRLKNVKIQRFSGAEPEMEFLKLLLLAATVLGKLEISCYHDVAREARYCMVRRLVSFRRASPEAEIIFQEP</sequence>
<dbReference type="InterPro" id="IPR032675">
    <property type="entry name" value="LRR_dom_sf"/>
</dbReference>
<gene>
    <name evidence="2" type="ORF">Salat_0593100</name>
</gene>
<evidence type="ECO:0000313" key="2">
    <source>
        <dbReference type="EMBL" id="KAK4434303.1"/>
    </source>
</evidence>
<dbReference type="InterPro" id="IPR055411">
    <property type="entry name" value="LRR_FXL15/At3g58940/PEG3-like"/>
</dbReference>
<reference evidence="2" key="2">
    <citation type="journal article" date="2024" name="Plant">
        <title>Genomic evolution and insights into agronomic trait innovations of Sesamum species.</title>
        <authorList>
            <person name="Miao H."/>
            <person name="Wang L."/>
            <person name="Qu L."/>
            <person name="Liu H."/>
            <person name="Sun Y."/>
            <person name="Le M."/>
            <person name="Wang Q."/>
            <person name="Wei S."/>
            <person name="Zheng Y."/>
            <person name="Lin W."/>
            <person name="Duan Y."/>
            <person name="Cao H."/>
            <person name="Xiong S."/>
            <person name="Wang X."/>
            <person name="Wei L."/>
            <person name="Li C."/>
            <person name="Ma Q."/>
            <person name="Ju M."/>
            <person name="Zhao R."/>
            <person name="Li G."/>
            <person name="Mu C."/>
            <person name="Tian Q."/>
            <person name="Mei H."/>
            <person name="Zhang T."/>
            <person name="Gao T."/>
            <person name="Zhang H."/>
        </authorList>
    </citation>
    <scope>NUCLEOTIDE SEQUENCE</scope>
    <source>
        <strain evidence="2">3651</strain>
    </source>
</reference>
<evidence type="ECO:0000259" key="1">
    <source>
        <dbReference type="PROSITE" id="PS50181"/>
    </source>
</evidence>
<accession>A0AAE1YQX7</accession>
<feature type="domain" description="F-box" evidence="1">
    <location>
        <begin position="12"/>
        <end position="64"/>
    </location>
</feature>
<keyword evidence="3" id="KW-1185">Reference proteome</keyword>
<dbReference type="Gene3D" id="3.80.10.10">
    <property type="entry name" value="Ribonuclease Inhibitor"/>
    <property type="match status" value="1"/>
</dbReference>
<organism evidence="2 3">
    <name type="scientific">Sesamum alatum</name>
    <dbReference type="NCBI Taxonomy" id="300844"/>
    <lineage>
        <taxon>Eukaryota</taxon>
        <taxon>Viridiplantae</taxon>
        <taxon>Streptophyta</taxon>
        <taxon>Embryophyta</taxon>
        <taxon>Tracheophyta</taxon>
        <taxon>Spermatophyta</taxon>
        <taxon>Magnoliopsida</taxon>
        <taxon>eudicotyledons</taxon>
        <taxon>Gunneridae</taxon>
        <taxon>Pentapetalae</taxon>
        <taxon>asterids</taxon>
        <taxon>lamiids</taxon>
        <taxon>Lamiales</taxon>
        <taxon>Pedaliaceae</taxon>
        <taxon>Sesamum</taxon>
    </lineage>
</organism>
<dbReference type="SUPFAM" id="SSF52047">
    <property type="entry name" value="RNI-like"/>
    <property type="match status" value="1"/>
</dbReference>
<dbReference type="AlphaFoldDB" id="A0AAE1YQX7"/>
<dbReference type="PROSITE" id="PS50181">
    <property type="entry name" value="FBOX"/>
    <property type="match status" value="1"/>
</dbReference>